<feature type="region of interest" description="Disordered" evidence="18">
    <location>
        <begin position="261"/>
        <end position="290"/>
    </location>
</feature>
<feature type="signal peptide" evidence="19">
    <location>
        <begin position="1"/>
        <end position="22"/>
    </location>
</feature>
<evidence type="ECO:0000256" key="11">
    <source>
        <dbReference type="ARBA" id="ARBA00023157"/>
    </source>
</evidence>
<comment type="similarity">
    <text evidence="3 17">Belongs to the RNase T2 family.</text>
</comment>
<dbReference type="AlphaFoldDB" id="A0A136J5S2"/>
<accession>A0A136J5S2</accession>
<evidence type="ECO:0000256" key="18">
    <source>
        <dbReference type="SAM" id="MobiDB-lite"/>
    </source>
</evidence>
<evidence type="ECO:0000256" key="13">
    <source>
        <dbReference type="ARBA" id="ARBA00023239"/>
    </source>
</evidence>
<dbReference type="PROSITE" id="PS00531">
    <property type="entry name" value="RNASE_T2_2"/>
    <property type="match status" value="1"/>
</dbReference>
<dbReference type="EMBL" id="KQ964248">
    <property type="protein sequence ID" value="KXJ92548.1"/>
    <property type="molecule type" value="Genomic_DNA"/>
</dbReference>
<keyword evidence="12" id="KW-0325">Glycoprotein</keyword>
<dbReference type="GO" id="GO:0005775">
    <property type="term" value="C:vacuolar lumen"/>
    <property type="evidence" value="ECO:0007669"/>
    <property type="project" value="UniProtKB-SubCell"/>
</dbReference>
<keyword evidence="11" id="KW-1015">Disulfide bond</keyword>
<dbReference type="InterPro" id="IPR033130">
    <property type="entry name" value="RNase_T2_His_AS_2"/>
</dbReference>
<dbReference type="CDD" id="cd01061">
    <property type="entry name" value="RNase_T2_euk"/>
    <property type="match status" value="1"/>
</dbReference>
<keyword evidence="5" id="KW-0963">Cytoplasm</keyword>
<evidence type="ECO:0000256" key="9">
    <source>
        <dbReference type="ARBA" id="ARBA00022759"/>
    </source>
</evidence>
<evidence type="ECO:0000313" key="21">
    <source>
        <dbReference type="EMBL" id="KXJ92548.1"/>
    </source>
</evidence>
<evidence type="ECO:0000256" key="19">
    <source>
        <dbReference type="SAM" id="SignalP"/>
    </source>
</evidence>
<feature type="chain" id="PRO_5007293502" description="Ribonuclease T2-like" evidence="19">
    <location>
        <begin position="23"/>
        <end position="415"/>
    </location>
</feature>
<sequence>MFGKTCLLPQAGLLLESIAGLAQFNCPIIGGPASVQSCHATGDPNSLNSCCFNNPGGQLLLTQFWDTAPSVGPADSWTLHGLWPDNCDGSYEQFCAPEREFTNITAVLAQSAPCTLEYMQKYWKDYQGNDESFWEHEFNKHGTCISTLDPKCYRNHKPGDEVVDFFVRAVQLFKTLPSYDWLKQAGIVPSSTKTYTRAEIQTALKKHHQGHDVIINCNKNKELNELWYHYNAFGSVVNGRFVPVDPVGSPSTCPETGIKYLPKYDTSAPPPPTTTTASPTTTTSAAPAPTGTGALSGKGYLYASTGSAAAGFLISGGKWYNTNGTPATFTATPGADGLTFTLSTSKGKCAIQSADSSLLCAAEVETASSFGWDSAALTYNGSPAFYADSVPSGQAQGVVYAAAKAVEVKFSWSPR</sequence>
<feature type="active site" evidence="16">
    <location>
        <position position="137"/>
    </location>
</feature>
<dbReference type="InterPro" id="IPR001568">
    <property type="entry name" value="RNase_T2-like"/>
</dbReference>
<gene>
    <name evidence="21" type="ORF">Micbo1qcDRAFT_160287</name>
</gene>
<dbReference type="PANTHER" id="PTHR11240:SF22">
    <property type="entry name" value="RIBONUCLEASE T2"/>
    <property type="match status" value="1"/>
</dbReference>
<dbReference type="Proteomes" id="UP000070501">
    <property type="component" value="Unassembled WGS sequence"/>
</dbReference>
<feature type="domain" description="RNase T2-like C-terminal" evidence="20">
    <location>
        <begin position="294"/>
        <end position="413"/>
    </location>
</feature>
<feature type="compositionally biased region" description="Low complexity" evidence="18">
    <location>
        <begin position="274"/>
        <end position="290"/>
    </location>
</feature>
<dbReference type="InParanoid" id="A0A136J5S2"/>
<evidence type="ECO:0000256" key="15">
    <source>
        <dbReference type="ARBA" id="ARBA00071169"/>
    </source>
</evidence>
<dbReference type="PROSITE" id="PS00530">
    <property type="entry name" value="RNASE_T2_1"/>
    <property type="match status" value="1"/>
</dbReference>
<dbReference type="InterPro" id="IPR036430">
    <property type="entry name" value="RNase_T2-like_sf"/>
</dbReference>
<dbReference type="Pfam" id="PF25488">
    <property type="entry name" value="RNaseT2L_C"/>
    <property type="match status" value="1"/>
</dbReference>
<dbReference type="Pfam" id="PF00445">
    <property type="entry name" value="Ribonuclease_T2"/>
    <property type="match status" value="1"/>
</dbReference>
<dbReference type="GO" id="GO:0005576">
    <property type="term" value="C:extracellular region"/>
    <property type="evidence" value="ECO:0007669"/>
    <property type="project" value="TreeGrafter"/>
</dbReference>
<reference evidence="22" key="1">
    <citation type="submission" date="2016-02" db="EMBL/GenBank/DDBJ databases">
        <title>Draft genome sequence of Microdochium bolleyi, a fungal endophyte of beachgrass.</title>
        <authorList>
            <consortium name="DOE Joint Genome Institute"/>
            <person name="David A.S."/>
            <person name="May G."/>
            <person name="Haridas S."/>
            <person name="Lim J."/>
            <person name="Wang M."/>
            <person name="Labutti K."/>
            <person name="Lipzen A."/>
            <person name="Barry K."/>
            <person name="Grigoriev I.V."/>
        </authorList>
    </citation>
    <scope>NUCLEOTIDE SEQUENCE [LARGE SCALE GENOMIC DNA]</scope>
    <source>
        <strain evidence="22">J235TASD1</strain>
    </source>
</reference>
<dbReference type="OrthoDB" id="435754at2759"/>
<dbReference type="InterPro" id="IPR018188">
    <property type="entry name" value="RNase_T2_His_AS_1"/>
</dbReference>
<dbReference type="FunFam" id="3.90.730.10:FF:000004">
    <property type="entry name" value="Ribonuclease T2-like"/>
    <property type="match status" value="1"/>
</dbReference>
<keyword evidence="22" id="KW-1185">Reference proteome</keyword>
<protein>
    <recommendedName>
        <fullName evidence="15">Ribonuclease T2-like</fullName>
        <ecNumber evidence="4">4.6.1.19</ecNumber>
    </recommendedName>
</protein>
<evidence type="ECO:0000256" key="16">
    <source>
        <dbReference type="PIRSR" id="PIRSR633697-1"/>
    </source>
</evidence>
<comment type="function">
    <text evidence="14">Rnase which modulates cell survival under stress conditions. Released from the vacuole to the cytoplasm during stress to promote tRNA and rRNA cleavage and to activate separately a downstream pathway that promotes cell death. Involved in cell size, vacuolar morphology and growth at high temperatures and high salt concentration.</text>
</comment>
<evidence type="ECO:0000259" key="20">
    <source>
        <dbReference type="Pfam" id="PF25488"/>
    </source>
</evidence>
<evidence type="ECO:0000256" key="12">
    <source>
        <dbReference type="ARBA" id="ARBA00023180"/>
    </source>
</evidence>
<evidence type="ECO:0000256" key="5">
    <source>
        <dbReference type="ARBA" id="ARBA00022490"/>
    </source>
</evidence>
<dbReference type="GO" id="GO:0016787">
    <property type="term" value="F:hydrolase activity"/>
    <property type="evidence" value="ECO:0007669"/>
    <property type="project" value="UniProtKB-KW"/>
</dbReference>
<organism evidence="21 22">
    <name type="scientific">Microdochium bolleyi</name>
    <dbReference type="NCBI Taxonomy" id="196109"/>
    <lineage>
        <taxon>Eukaryota</taxon>
        <taxon>Fungi</taxon>
        <taxon>Dikarya</taxon>
        <taxon>Ascomycota</taxon>
        <taxon>Pezizomycotina</taxon>
        <taxon>Sordariomycetes</taxon>
        <taxon>Xylariomycetidae</taxon>
        <taxon>Xylariales</taxon>
        <taxon>Microdochiaceae</taxon>
        <taxon>Microdochium</taxon>
    </lineage>
</organism>
<proteinExistence type="inferred from homology"/>
<feature type="active site" evidence="16">
    <location>
        <position position="80"/>
    </location>
</feature>
<evidence type="ECO:0000256" key="10">
    <source>
        <dbReference type="ARBA" id="ARBA00022801"/>
    </source>
</evidence>
<evidence type="ECO:0000256" key="6">
    <source>
        <dbReference type="ARBA" id="ARBA00022554"/>
    </source>
</evidence>
<dbReference type="PANTHER" id="PTHR11240">
    <property type="entry name" value="RIBONUCLEASE T2"/>
    <property type="match status" value="1"/>
</dbReference>
<evidence type="ECO:0000256" key="2">
    <source>
        <dbReference type="ARBA" id="ARBA00004496"/>
    </source>
</evidence>
<evidence type="ECO:0000256" key="7">
    <source>
        <dbReference type="ARBA" id="ARBA00022722"/>
    </source>
</evidence>
<dbReference type="FunCoup" id="A0A136J5S2">
    <property type="interactions" value="139"/>
</dbReference>
<dbReference type="SUPFAM" id="SSF55895">
    <property type="entry name" value="Ribonuclease Rh-like"/>
    <property type="match status" value="1"/>
</dbReference>
<evidence type="ECO:0000313" key="22">
    <source>
        <dbReference type="Proteomes" id="UP000070501"/>
    </source>
</evidence>
<evidence type="ECO:0000256" key="1">
    <source>
        <dbReference type="ARBA" id="ARBA00004410"/>
    </source>
</evidence>
<evidence type="ECO:0000256" key="8">
    <source>
        <dbReference type="ARBA" id="ARBA00022729"/>
    </source>
</evidence>
<dbReference type="GO" id="GO:0006401">
    <property type="term" value="P:RNA catabolic process"/>
    <property type="evidence" value="ECO:0007669"/>
    <property type="project" value="TreeGrafter"/>
</dbReference>
<keyword evidence="6" id="KW-0926">Vacuole</keyword>
<evidence type="ECO:0000256" key="4">
    <source>
        <dbReference type="ARBA" id="ARBA00012571"/>
    </source>
</evidence>
<evidence type="ECO:0000256" key="3">
    <source>
        <dbReference type="ARBA" id="ARBA00007469"/>
    </source>
</evidence>
<evidence type="ECO:0000256" key="17">
    <source>
        <dbReference type="RuleBase" id="RU004328"/>
    </source>
</evidence>
<evidence type="ECO:0000256" key="14">
    <source>
        <dbReference type="ARBA" id="ARBA00025494"/>
    </source>
</evidence>
<keyword evidence="7" id="KW-0540">Nuclease</keyword>
<keyword evidence="13" id="KW-0456">Lyase</keyword>
<dbReference type="InterPro" id="IPR057328">
    <property type="entry name" value="RNaseT2L_C"/>
</dbReference>
<feature type="active site" evidence="16">
    <location>
        <position position="141"/>
    </location>
</feature>
<comment type="subcellular location">
    <subcellularLocation>
        <location evidence="2">Cytoplasm</location>
    </subcellularLocation>
    <subcellularLocation>
        <location evidence="1">Vacuole lumen</location>
    </subcellularLocation>
</comment>
<dbReference type="Gene3D" id="3.90.730.10">
    <property type="entry name" value="Ribonuclease T2-like"/>
    <property type="match status" value="1"/>
</dbReference>
<dbReference type="GO" id="GO:0003723">
    <property type="term" value="F:RNA binding"/>
    <property type="evidence" value="ECO:0007669"/>
    <property type="project" value="InterPro"/>
</dbReference>
<dbReference type="EC" id="4.6.1.19" evidence="4"/>
<keyword evidence="9" id="KW-0255">Endonuclease</keyword>
<name>A0A136J5S2_9PEZI</name>
<dbReference type="InterPro" id="IPR033697">
    <property type="entry name" value="Ribonuclease_T2_eukaryotic"/>
</dbReference>
<dbReference type="GO" id="GO:0033897">
    <property type="term" value="F:ribonuclease T2 activity"/>
    <property type="evidence" value="ECO:0007669"/>
    <property type="project" value="UniProtKB-EC"/>
</dbReference>
<keyword evidence="10" id="KW-0378">Hydrolase</keyword>
<keyword evidence="8 19" id="KW-0732">Signal</keyword>